<keyword evidence="3 5" id="KW-1133">Transmembrane helix</keyword>
<evidence type="ECO:0000256" key="5">
    <source>
        <dbReference type="SAM" id="Phobius"/>
    </source>
</evidence>
<feature type="transmembrane region" description="Helical" evidence="5">
    <location>
        <begin position="106"/>
        <end position="134"/>
    </location>
</feature>
<dbReference type="PANTHER" id="PTHR15549">
    <property type="entry name" value="PAIRED IMMUNOGLOBULIN-LIKE TYPE 2 RECEPTOR"/>
    <property type="match status" value="1"/>
</dbReference>
<dbReference type="GO" id="GO:0071944">
    <property type="term" value="C:cell periphery"/>
    <property type="evidence" value="ECO:0007669"/>
    <property type="project" value="UniProtKB-ARBA"/>
</dbReference>
<protein>
    <recommendedName>
        <fullName evidence="8">Mid2 domain-containing protein</fullName>
    </recommendedName>
</protein>
<dbReference type="EMBL" id="JAPEVA010000112">
    <property type="protein sequence ID" value="KAJ4399191.1"/>
    <property type="molecule type" value="Genomic_DNA"/>
</dbReference>
<organism evidence="6 7">
    <name type="scientific">Didymella pomorum</name>
    <dbReference type="NCBI Taxonomy" id="749634"/>
    <lineage>
        <taxon>Eukaryota</taxon>
        <taxon>Fungi</taxon>
        <taxon>Dikarya</taxon>
        <taxon>Ascomycota</taxon>
        <taxon>Pezizomycotina</taxon>
        <taxon>Dothideomycetes</taxon>
        <taxon>Pleosporomycetidae</taxon>
        <taxon>Pleosporales</taxon>
        <taxon>Pleosporineae</taxon>
        <taxon>Didymellaceae</taxon>
        <taxon>Didymella</taxon>
    </lineage>
</organism>
<dbReference type="AlphaFoldDB" id="A0A9W8Z540"/>
<evidence type="ECO:0000256" key="4">
    <source>
        <dbReference type="ARBA" id="ARBA00023136"/>
    </source>
</evidence>
<keyword evidence="7" id="KW-1185">Reference proteome</keyword>
<keyword evidence="2 5" id="KW-0812">Transmembrane</keyword>
<dbReference type="OrthoDB" id="3799642at2759"/>
<evidence type="ECO:0000256" key="3">
    <source>
        <dbReference type="ARBA" id="ARBA00022989"/>
    </source>
</evidence>
<evidence type="ECO:0008006" key="8">
    <source>
        <dbReference type="Google" id="ProtNLM"/>
    </source>
</evidence>
<dbReference type="PANTHER" id="PTHR15549:SF26">
    <property type="entry name" value="AXIAL BUDDING PATTERN PROTEIN 2-RELATED"/>
    <property type="match status" value="1"/>
</dbReference>
<gene>
    <name evidence="6" type="ORF">N0V91_009648</name>
</gene>
<dbReference type="InterPro" id="IPR051694">
    <property type="entry name" value="Immunoregulatory_rcpt-like"/>
</dbReference>
<dbReference type="Proteomes" id="UP001140510">
    <property type="component" value="Unassembled WGS sequence"/>
</dbReference>
<name>A0A9W8Z540_9PLEO</name>
<accession>A0A9W8Z540</accession>
<comment type="subcellular location">
    <subcellularLocation>
        <location evidence="1">Membrane</location>
        <topology evidence="1">Single-pass membrane protein</topology>
    </subcellularLocation>
</comment>
<evidence type="ECO:0000256" key="1">
    <source>
        <dbReference type="ARBA" id="ARBA00004167"/>
    </source>
</evidence>
<evidence type="ECO:0000313" key="6">
    <source>
        <dbReference type="EMBL" id="KAJ4399191.1"/>
    </source>
</evidence>
<comment type="caution">
    <text evidence="6">The sequence shown here is derived from an EMBL/GenBank/DDBJ whole genome shotgun (WGS) entry which is preliminary data.</text>
</comment>
<evidence type="ECO:0000256" key="2">
    <source>
        <dbReference type="ARBA" id="ARBA00022692"/>
    </source>
</evidence>
<sequence>MEISPCDGTVGGPINNETVPYPLRDWAPKAPQCLSLSSKVSSATIFTSNPSAVVTLTDVVHITTGSSSSSTNGNDATVLKNTVSTSSRATETAVPVSTSQDDSGSVWSVAAIIGVAVGGAVLLALVVSLVAWILRFRRRNQFPRAVSPPMYQATDTKEDYDKPELDGQAMGYQYSKADVAAPAQATVVYAELDGGRRGSTIGELPGRS</sequence>
<dbReference type="GO" id="GO:0016020">
    <property type="term" value="C:membrane"/>
    <property type="evidence" value="ECO:0007669"/>
    <property type="project" value="UniProtKB-SubCell"/>
</dbReference>
<reference evidence="6" key="1">
    <citation type="submission" date="2022-10" db="EMBL/GenBank/DDBJ databases">
        <title>Tapping the CABI collections for fungal endophytes: first genome assemblies for Collariella, Neodidymelliopsis, Ascochyta clinopodiicola, Didymella pomorum, Didymosphaeria variabile, Neocosmospora piperis and Neocucurbitaria cava.</title>
        <authorList>
            <person name="Hill R."/>
        </authorList>
    </citation>
    <scope>NUCLEOTIDE SEQUENCE</scope>
    <source>
        <strain evidence="6">IMI 355091</strain>
    </source>
</reference>
<proteinExistence type="predicted"/>
<evidence type="ECO:0000313" key="7">
    <source>
        <dbReference type="Proteomes" id="UP001140510"/>
    </source>
</evidence>
<keyword evidence="4 5" id="KW-0472">Membrane</keyword>